<evidence type="ECO:0000313" key="2">
    <source>
        <dbReference type="Proteomes" id="UP001055811"/>
    </source>
</evidence>
<reference evidence="1 2" key="2">
    <citation type="journal article" date="2022" name="Mol. Ecol. Resour.">
        <title>The genomes of chicory, endive, great burdock and yacon provide insights into Asteraceae paleo-polyploidization history and plant inulin production.</title>
        <authorList>
            <person name="Fan W."/>
            <person name="Wang S."/>
            <person name="Wang H."/>
            <person name="Wang A."/>
            <person name="Jiang F."/>
            <person name="Liu H."/>
            <person name="Zhao H."/>
            <person name="Xu D."/>
            <person name="Zhang Y."/>
        </authorList>
    </citation>
    <scope>NUCLEOTIDE SEQUENCE [LARGE SCALE GENOMIC DNA]</scope>
    <source>
        <strain evidence="2">cv. Punajuju</strain>
        <tissue evidence="1">Leaves</tissue>
    </source>
</reference>
<keyword evidence="2" id="KW-1185">Reference proteome</keyword>
<dbReference type="EMBL" id="CM042013">
    <property type="protein sequence ID" value="KAI3736699.1"/>
    <property type="molecule type" value="Genomic_DNA"/>
</dbReference>
<proteinExistence type="predicted"/>
<name>A0ACB9CQX1_CICIN</name>
<reference evidence="2" key="1">
    <citation type="journal article" date="2022" name="Mol. Ecol. Resour.">
        <title>The genomes of chicory, endive, great burdock and yacon provide insights into Asteraceae palaeo-polyploidization history and plant inulin production.</title>
        <authorList>
            <person name="Fan W."/>
            <person name="Wang S."/>
            <person name="Wang H."/>
            <person name="Wang A."/>
            <person name="Jiang F."/>
            <person name="Liu H."/>
            <person name="Zhao H."/>
            <person name="Xu D."/>
            <person name="Zhang Y."/>
        </authorList>
    </citation>
    <scope>NUCLEOTIDE SEQUENCE [LARGE SCALE GENOMIC DNA]</scope>
    <source>
        <strain evidence="2">cv. Punajuju</strain>
    </source>
</reference>
<sequence length="104" mass="11847">MKGLLVTYCNRNVKFAGHLNERRNYITTEFVTLRSMRDLTKNWHFPTAKTTLGCSKPKLILGFPVIASCLVTLNNISSDIEASHSFWYTTRTKKCGQTAKCLML</sequence>
<accession>A0ACB9CQX1</accession>
<gene>
    <name evidence="1" type="ORF">L2E82_26673</name>
</gene>
<organism evidence="1 2">
    <name type="scientific">Cichorium intybus</name>
    <name type="common">Chicory</name>
    <dbReference type="NCBI Taxonomy" id="13427"/>
    <lineage>
        <taxon>Eukaryota</taxon>
        <taxon>Viridiplantae</taxon>
        <taxon>Streptophyta</taxon>
        <taxon>Embryophyta</taxon>
        <taxon>Tracheophyta</taxon>
        <taxon>Spermatophyta</taxon>
        <taxon>Magnoliopsida</taxon>
        <taxon>eudicotyledons</taxon>
        <taxon>Gunneridae</taxon>
        <taxon>Pentapetalae</taxon>
        <taxon>asterids</taxon>
        <taxon>campanulids</taxon>
        <taxon>Asterales</taxon>
        <taxon>Asteraceae</taxon>
        <taxon>Cichorioideae</taxon>
        <taxon>Cichorieae</taxon>
        <taxon>Cichoriinae</taxon>
        <taxon>Cichorium</taxon>
    </lineage>
</organism>
<dbReference type="Proteomes" id="UP001055811">
    <property type="component" value="Linkage Group LG05"/>
</dbReference>
<evidence type="ECO:0000313" key="1">
    <source>
        <dbReference type="EMBL" id="KAI3736699.1"/>
    </source>
</evidence>
<protein>
    <submittedName>
        <fullName evidence="1">Uncharacterized protein</fullName>
    </submittedName>
</protein>
<comment type="caution">
    <text evidence="1">The sequence shown here is derived from an EMBL/GenBank/DDBJ whole genome shotgun (WGS) entry which is preliminary data.</text>
</comment>